<protein>
    <recommendedName>
        <fullName evidence="3">Vitellogenin</fullName>
    </recommendedName>
</protein>
<sequence length="166" mass="18908">MRGCYQEEGIDLEEAYSSPMLNSGPSFLEWDSPELPKTVEELLKDFNMSEVKLVSTPAVGTKMEGKNNINKSFPYREFLGRLLYLLNKTRPDITYAVNMCSRKTERPTNVDVVFTKPISWYIRKQPVLALSTAEVEYIAPAECIKELMYLKIVVKETLGQEGGDKI</sequence>
<name>A0ABQ9GB71_9NEOP</name>
<keyword evidence="2" id="KW-1185">Reference proteome</keyword>
<gene>
    <name evidence="1" type="ORF">PR048_030246</name>
</gene>
<reference evidence="1 2" key="1">
    <citation type="submission" date="2023-02" db="EMBL/GenBank/DDBJ databases">
        <title>LHISI_Scaffold_Assembly.</title>
        <authorList>
            <person name="Stuart O.P."/>
            <person name="Cleave R."/>
            <person name="Magrath M.J.L."/>
            <person name="Mikheyev A.S."/>
        </authorList>
    </citation>
    <scope>NUCLEOTIDE SEQUENCE [LARGE SCALE GENOMIC DNA]</scope>
    <source>
        <strain evidence="1">Daus_M_001</strain>
        <tissue evidence="1">Leg muscle</tissue>
    </source>
</reference>
<evidence type="ECO:0008006" key="3">
    <source>
        <dbReference type="Google" id="ProtNLM"/>
    </source>
</evidence>
<dbReference type="PANTHER" id="PTHR11439:SF483">
    <property type="entry name" value="PEPTIDE SYNTHASE GLIP-LIKE, PUTATIVE (AFU_ORTHOLOGUE AFUA_3G12920)-RELATED"/>
    <property type="match status" value="1"/>
</dbReference>
<proteinExistence type="predicted"/>
<evidence type="ECO:0000313" key="2">
    <source>
        <dbReference type="Proteomes" id="UP001159363"/>
    </source>
</evidence>
<organism evidence="1 2">
    <name type="scientific">Dryococelus australis</name>
    <dbReference type="NCBI Taxonomy" id="614101"/>
    <lineage>
        <taxon>Eukaryota</taxon>
        <taxon>Metazoa</taxon>
        <taxon>Ecdysozoa</taxon>
        <taxon>Arthropoda</taxon>
        <taxon>Hexapoda</taxon>
        <taxon>Insecta</taxon>
        <taxon>Pterygota</taxon>
        <taxon>Neoptera</taxon>
        <taxon>Polyneoptera</taxon>
        <taxon>Phasmatodea</taxon>
        <taxon>Verophasmatodea</taxon>
        <taxon>Anareolatae</taxon>
        <taxon>Phasmatidae</taxon>
        <taxon>Eurycanthinae</taxon>
        <taxon>Dryococelus</taxon>
    </lineage>
</organism>
<evidence type="ECO:0000313" key="1">
    <source>
        <dbReference type="EMBL" id="KAJ8868707.1"/>
    </source>
</evidence>
<accession>A0ABQ9GB71</accession>
<dbReference type="Proteomes" id="UP001159363">
    <property type="component" value="Chromosome 13"/>
</dbReference>
<feature type="non-terminal residue" evidence="1">
    <location>
        <position position="166"/>
    </location>
</feature>
<dbReference type="EMBL" id="JARBHB010000014">
    <property type="protein sequence ID" value="KAJ8868707.1"/>
    <property type="molecule type" value="Genomic_DNA"/>
</dbReference>
<comment type="caution">
    <text evidence="1">The sequence shown here is derived from an EMBL/GenBank/DDBJ whole genome shotgun (WGS) entry which is preliminary data.</text>
</comment>
<dbReference type="PANTHER" id="PTHR11439">
    <property type="entry name" value="GAG-POL-RELATED RETROTRANSPOSON"/>
    <property type="match status" value="1"/>
</dbReference>